<protein>
    <recommendedName>
        <fullName evidence="3">Glycoside hydrolase 131 catalytic N-terminal domain-containing protein</fullName>
    </recommendedName>
</protein>
<accession>A0A3M6ZPV2</accession>
<evidence type="ECO:0000313" key="4">
    <source>
        <dbReference type="EMBL" id="RMY17202.1"/>
    </source>
</evidence>
<feature type="chain" id="PRO_5017925206" description="Glycoside hydrolase 131 catalytic N-terminal domain-containing protein" evidence="2">
    <location>
        <begin position="18"/>
        <end position="512"/>
    </location>
</feature>
<dbReference type="InterPro" id="IPR041524">
    <property type="entry name" value="GH131_N"/>
</dbReference>
<dbReference type="Gene3D" id="2.60.120.1160">
    <property type="match status" value="1"/>
</dbReference>
<dbReference type="AlphaFoldDB" id="A0A3M6ZPV2"/>
<evidence type="ECO:0000256" key="1">
    <source>
        <dbReference type="SAM" id="MobiDB-lite"/>
    </source>
</evidence>
<dbReference type="PANTHER" id="PTHR34612:SF6">
    <property type="entry name" value="GLYCOSIDE HYDROLASE 131 CATALYTIC N-TERMINAL DOMAIN-CONTAINING PROTEIN"/>
    <property type="match status" value="1"/>
</dbReference>
<dbReference type="EMBL" id="QWIM01002204">
    <property type="protein sequence ID" value="RMY17202.1"/>
    <property type="molecule type" value="Genomic_DNA"/>
</dbReference>
<gene>
    <name evidence="4" type="ORF">D0866_13534</name>
</gene>
<comment type="caution">
    <text evidence="4">The sequence shown here is derived from an EMBL/GenBank/DDBJ whole genome shotgun (WGS) entry which is preliminary data.</text>
</comment>
<dbReference type="PANTHER" id="PTHR34612">
    <property type="entry name" value="GH131_N DOMAIN-CONTAINING PROTEIN"/>
    <property type="match status" value="1"/>
</dbReference>
<dbReference type="Pfam" id="PF18271">
    <property type="entry name" value="GH131_N"/>
    <property type="match status" value="1"/>
</dbReference>
<evidence type="ECO:0000259" key="3">
    <source>
        <dbReference type="Pfam" id="PF18271"/>
    </source>
</evidence>
<reference evidence="4 5" key="1">
    <citation type="journal article" date="2018" name="BMC Genomics">
        <title>Genomic evidence for intraspecific hybridization in a clonal and extremely halotolerant yeast.</title>
        <authorList>
            <person name="Gostincar C."/>
            <person name="Stajich J.E."/>
            <person name="Zupancic J."/>
            <person name="Zalar P."/>
            <person name="Gunde-Cimerman N."/>
        </authorList>
    </citation>
    <scope>NUCLEOTIDE SEQUENCE [LARGE SCALE GENOMIC DNA]</scope>
    <source>
        <strain evidence="4 5">EXF-6651</strain>
    </source>
</reference>
<dbReference type="VEuPathDB" id="FungiDB:BTJ68_14506"/>
<feature type="signal peptide" evidence="2">
    <location>
        <begin position="1"/>
        <end position="17"/>
    </location>
</feature>
<evidence type="ECO:0000313" key="5">
    <source>
        <dbReference type="Proteomes" id="UP000276864"/>
    </source>
</evidence>
<sequence>MFTSTSALVALVGSVSAGNVLWDGRLNEYSSSAFLDDWSWSNAVGPYQYYIHGDGATSDYVNVGSDYKNPADSNTNGIQVTIDDTSTWNGDSMLRTELIPQTDAAINKGKVFYHFSMQHTGTNPPSASQEHQVCFFESHFTEMKYGLISGEQGTVDKKLQWYASGQSQWDVTFEAGVWHNIAYGIDFDAGTVAFYHSTGADDLELTVEDVSVDASSNGADWHLGVLRLQSGSASSDGAEDWNFSGVYIESGDLTKSVSGPGGSSGSKAASQAASAANSTTSKAAAGTSQVPNSSQVSTSVAVSTSSMASSVPSSTSSATQMKPSSTTAAQTTFQTKTKPSSSSAPAEAVSSSSNAVQPAASSSATATSTSMSSVSPHANSDDIDSSTVDLDLGGVRAAVRDPLRISSERDTGNMQLLKVAFAVAAALCYVSTAYAELPIGIRNDTDWKVGSGLIMCKEVNYGDCLVMTNRGGECSTVEVNTLNISKFNIFLSGLPSPEHASTSDATPTFLFS</sequence>
<feature type="region of interest" description="Disordered" evidence="1">
    <location>
        <begin position="308"/>
        <end position="386"/>
    </location>
</feature>
<proteinExistence type="predicted"/>
<name>A0A3M6ZPV2_HORWE</name>
<feature type="domain" description="Glycoside hydrolase 131 catalytic N-terminal" evidence="3">
    <location>
        <begin position="20"/>
        <end position="252"/>
    </location>
</feature>
<keyword evidence="2" id="KW-0732">Signal</keyword>
<feature type="compositionally biased region" description="Low complexity" evidence="1">
    <location>
        <begin position="308"/>
        <end position="375"/>
    </location>
</feature>
<evidence type="ECO:0000256" key="2">
    <source>
        <dbReference type="SAM" id="SignalP"/>
    </source>
</evidence>
<organism evidence="4 5">
    <name type="scientific">Hortaea werneckii</name>
    <name type="common">Black yeast</name>
    <name type="synonym">Cladosporium werneckii</name>
    <dbReference type="NCBI Taxonomy" id="91943"/>
    <lineage>
        <taxon>Eukaryota</taxon>
        <taxon>Fungi</taxon>
        <taxon>Dikarya</taxon>
        <taxon>Ascomycota</taxon>
        <taxon>Pezizomycotina</taxon>
        <taxon>Dothideomycetes</taxon>
        <taxon>Dothideomycetidae</taxon>
        <taxon>Mycosphaerellales</taxon>
        <taxon>Teratosphaeriaceae</taxon>
        <taxon>Hortaea</taxon>
    </lineage>
</organism>
<dbReference type="Proteomes" id="UP000276864">
    <property type="component" value="Unassembled WGS sequence"/>
</dbReference>